<proteinExistence type="predicted"/>
<evidence type="ECO:0000313" key="3">
    <source>
        <dbReference type="WBParaSite" id="scaffold51282_cov315.g25221"/>
    </source>
</evidence>
<protein>
    <submittedName>
        <fullName evidence="3">Uncharacterized protein</fullName>
    </submittedName>
</protein>
<feature type="compositionally biased region" description="Basic and acidic residues" evidence="1">
    <location>
        <begin position="107"/>
        <end position="116"/>
    </location>
</feature>
<dbReference type="AlphaFoldDB" id="A0A915MQV9"/>
<keyword evidence="2" id="KW-1185">Reference proteome</keyword>
<feature type="region of interest" description="Disordered" evidence="1">
    <location>
        <begin position="1"/>
        <end position="24"/>
    </location>
</feature>
<evidence type="ECO:0000313" key="2">
    <source>
        <dbReference type="Proteomes" id="UP000887561"/>
    </source>
</evidence>
<organism evidence="2 3">
    <name type="scientific">Meloidogyne javanica</name>
    <name type="common">Root-knot nematode worm</name>
    <dbReference type="NCBI Taxonomy" id="6303"/>
    <lineage>
        <taxon>Eukaryota</taxon>
        <taxon>Metazoa</taxon>
        <taxon>Ecdysozoa</taxon>
        <taxon>Nematoda</taxon>
        <taxon>Chromadorea</taxon>
        <taxon>Rhabditida</taxon>
        <taxon>Tylenchina</taxon>
        <taxon>Tylenchomorpha</taxon>
        <taxon>Tylenchoidea</taxon>
        <taxon>Meloidogynidae</taxon>
        <taxon>Meloidogyninae</taxon>
        <taxon>Meloidogyne</taxon>
        <taxon>Meloidogyne incognita group</taxon>
    </lineage>
</organism>
<dbReference type="Pfam" id="PF04615">
    <property type="entry name" value="Utp14"/>
    <property type="match status" value="1"/>
</dbReference>
<dbReference type="Proteomes" id="UP000887561">
    <property type="component" value="Unplaced"/>
</dbReference>
<feature type="region of interest" description="Disordered" evidence="1">
    <location>
        <begin position="78"/>
        <end position="116"/>
    </location>
</feature>
<name>A0A915MQV9_MELJA</name>
<accession>A0A915MQV9</accession>
<sequence>MKEEKSLKIQEESKKEGEIGNKEEKPEFLDLNVKKIIQIPQELMNETGKIEDAQYAFLAEAYEEDDVLGNEFMTRKQRVEEEEKPKQGNSRYELMRGWGSWTGPGISEEKETERMD</sequence>
<evidence type="ECO:0000256" key="1">
    <source>
        <dbReference type="SAM" id="MobiDB-lite"/>
    </source>
</evidence>
<dbReference type="WBParaSite" id="scaffold51282_cov315.g25221">
    <property type="protein sequence ID" value="scaffold51282_cov315.g25221"/>
    <property type="gene ID" value="scaffold51282_cov315.g25221"/>
</dbReference>
<reference evidence="3" key="1">
    <citation type="submission" date="2022-11" db="UniProtKB">
        <authorList>
            <consortium name="WormBaseParasite"/>
        </authorList>
    </citation>
    <scope>IDENTIFICATION</scope>
</reference>